<dbReference type="SUPFAM" id="SSF63491">
    <property type="entry name" value="BAG domain"/>
    <property type="match status" value="2"/>
</dbReference>
<sequence>MTQYTLPLATQIPHNLATEILDKSANNWPVWEKRVLSCLTIVGLEGYVSGAVPCPDYTSDPMSAMNWHQNDRAVVSFLTVKVSREEQEYVAPYAPASSKMVWDALVARHFDATLQIHLLREMFGVKYGLGTESPAETSARIDKLATRILDLGTINKATLVSAAMVNAVQGDLDGFYQRRTSGVQFPQPEVDYFNSAEQAALSAITTERSTLQDVLFPQVSAFLSSSQGASEAEWSRLMELLFQLLGRLEAIVIAPGWNRALSAKAEVTDEVQRLQNQLQSSTAPETVDAPHVGEAERVACAAVATELAKINEEIAPSVAEYLQRQPNAVQRSDLINVLSQCLARLDNMVLFPDWNVTTERTRAVEEVRRLLTALERSQESEHNVNSEFISHEEQVMIAFIASEMAKVQAAFIPAVASFPRSNPQLRDEKERRDLSKSLFETVQRLDSTHIDPDWEQARKERRNCARAVEQLQEQLDSLPGSLEEQEAVLKIADERAKTQPLLFAAVTTYLANRNEKERLRLSDLLLQAHGRLNAIVLGRGWPQATAQREGAANELQRLQDNLTPPSESGSNPSNGKTEESARTLLVGERGKIQLLSVALELYLKNPNERGRGLLSELLLQTLVRLDGIAMDSNWTTCRQERKTAIIEVQNLQDMLDAA</sequence>
<accession>A0AAW0A9K1</accession>
<gene>
    <name evidence="3" type="ORF">R3P38DRAFT_3038744</name>
</gene>
<protein>
    <submittedName>
        <fullName evidence="3">BAG domain-containing protein</fullName>
    </submittedName>
</protein>
<dbReference type="InterPro" id="IPR036533">
    <property type="entry name" value="BAG_dom_sf"/>
</dbReference>
<evidence type="ECO:0000313" key="4">
    <source>
        <dbReference type="Proteomes" id="UP001362999"/>
    </source>
</evidence>
<feature type="region of interest" description="Disordered" evidence="1">
    <location>
        <begin position="560"/>
        <end position="579"/>
    </location>
</feature>
<dbReference type="Pfam" id="PF02179">
    <property type="entry name" value="BAG"/>
    <property type="match status" value="2"/>
</dbReference>
<dbReference type="EMBL" id="JAWWNJ010000077">
    <property type="protein sequence ID" value="KAK7005647.1"/>
    <property type="molecule type" value="Genomic_DNA"/>
</dbReference>
<reference evidence="3 4" key="1">
    <citation type="journal article" date="2024" name="J Genomics">
        <title>Draft genome sequencing and assembly of Favolaschia claudopus CIRM-BRFM 2984 isolated from oak limbs.</title>
        <authorList>
            <person name="Navarro D."/>
            <person name="Drula E."/>
            <person name="Chaduli D."/>
            <person name="Cazenave R."/>
            <person name="Ahrendt S."/>
            <person name="Wang J."/>
            <person name="Lipzen A."/>
            <person name="Daum C."/>
            <person name="Barry K."/>
            <person name="Grigoriev I.V."/>
            <person name="Favel A."/>
            <person name="Rosso M.N."/>
            <person name="Martin F."/>
        </authorList>
    </citation>
    <scope>NUCLEOTIDE SEQUENCE [LARGE SCALE GENOMIC DNA]</scope>
    <source>
        <strain evidence="3 4">CIRM-BRFM 2984</strain>
    </source>
</reference>
<feature type="domain" description="BAG" evidence="2">
    <location>
        <begin position="602"/>
        <end position="658"/>
    </location>
</feature>
<organism evidence="3 4">
    <name type="scientific">Favolaschia claudopus</name>
    <dbReference type="NCBI Taxonomy" id="2862362"/>
    <lineage>
        <taxon>Eukaryota</taxon>
        <taxon>Fungi</taxon>
        <taxon>Dikarya</taxon>
        <taxon>Basidiomycota</taxon>
        <taxon>Agaricomycotina</taxon>
        <taxon>Agaricomycetes</taxon>
        <taxon>Agaricomycetidae</taxon>
        <taxon>Agaricales</taxon>
        <taxon>Marasmiineae</taxon>
        <taxon>Mycenaceae</taxon>
        <taxon>Favolaschia</taxon>
    </lineage>
</organism>
<feature type="domain" description="BAG" evidence="2">
    <location>
        <begin position="400"/>
        <end position="478"/>
    </location>
</feature>
<name>A0AAW0A9K1_9AGAR</name>
<evidence type="ECO:0000313" key="3">
    <source>
        <dbReference type="EMBL" id="KAK7005647.1"/>
    </source>
</evidence>
<proteinExistence type="predicted"/>
<evidence type="ECO:0000256" key="1">
    <source>
        <dbReference type="SAM" id="MobiDB-lite"/>
    </source>
</evidence>
<evidence type="ECO:0000259" key="2">
    <source>
        <dbReference type="Pfam" id="PF02179"/>
    </source>
</evidence>
<comment type="caution">
    <text evidence="3">The sequence shown here is derived from an EMBL/GenBank/DDBJ whole genome shotgun (WGS) entry which is preliminary data.</text>
</comment>
<dbReference type="InterPro" id="IPR003103">
    <property type="entry name" value="BAG_domain"/>
</dbReference>
<dbReference type="Gene3D" id="1.20.58.120">
    <property type="entry name" value="BAG domain"/>
    <property type="match status" value="2"/>
</dbReference>
<keyword evidence="4" id="KW-1185">Reference proteome</keyword>
<dbReference type="Proteomes" id="UP001362999">
    <property type="component" value="Unassembled WGS sequence"/>
</dbReference>
<dbReference type="AlphaFoldDB" id="A0AAW0A9K1"/>
<feature type="compositionally biased region" description="Low complexity" evidence="1">
    <location>
        <begin position="564"/>
        <end position="575"/>
    </location>
</feature>
<dbReference type="GO" id="GO:0051087">
    <property type="term" value="F:protein-folding chaperone binding"/>
    <property type="evidence" value="ECO:0007669"/>
    <property type="project" value="InterPro"/>
</dbReference>